<comment type="caution">
    <text evidence="2">The sequence shown here is derived from an EMBL/GenBank/DDBJ whole genome shotgun (WGS) entry which is preliminary data.</text>
</comment>
<organism evidence="2 3">
    <name type="scientific">Candidatus Borkfalkia avistercoris</name>
    <dbReference type="NCBI Taxonomy" id="2838504"/>
    <lineage>
        <taxon>Bacteria</taxon>
        <taxon>Bacillati</taxon>
        <taxon>Bacillota</taxon>
        <taxon>Clostridia</taxon>
        <taxon>Christensenellales</taxon>
        <taxon>Christensenellaceae</taxon>
        <taxon>Candidatus Borkfalkia</taxon>
    </lineage>
</organism>
<sequence length="105" mass="11468">MIKHKEINIIRALKDIKSDAELARRLNLTPANFQSLLNKKTGLTQADLIRIADALGVRYVSAFIDENGQTLAGGVCDVSELEEIDRKPTGAAAHKSKLNAPKDTK</sequence>
<dbReference type="EMBL" id="DXCL01000033">
    <property type="protein sequence ID" value="HIZ03839.1"/>
    <property type="molecule type" value="Genomic_DNA"/>
</dbReference>
<dbReference type="InterPro" id="IPR001387">
    <property type="entry name" value="Cro/C1-type_HTH"/>
</dbReference>
<dbReference type="GO" id="GO:0003677">
    <property type="term" value="F:DNA binding"/>
    <property type="evidence" value="ECO:0007669"/>
    <property type="project" value="InterPro"/>
</dbReference>
<dbReference type="AlphaFoldDB" id="A0A9D2CZR8"/>
<dbReference type="CDD" id="cd00093">
    <property type="entry name" value="HTH_XRE"/>
    <property type="match status" value="1"/>
</dbReference>
<name>A0A9D2CZR8_9FIRM</name>
<dbReference type="SUPFAM" id="SSF47413">
    <property type="entry name" value="lambda repressor-like DNA-binding domains"/>
    <property type="match status" value="1"/>
</dbReference>
<dbReference type="InterPro" id="IPR010982">
    <property type="entry name" value="Lambda_DNA-bd_dom_sf"/>
</dbReference>
<evidence type="ECO:0000313" key="2">
    <source>
        <dbReference type="EMBL" id="HIZ03839.1"/>
    </source>
</evidence>
<dbReference type="Proteomes" id="UP000824132">
    <property type="component" value="Unassembled WGS sequence"/>
</dbReference>
<evidence type="ECO:0000313" key="3">
    <source>
        <dbReference type="Proteomes" id="UP000824132"/>
    </source>
</evidence>
<dbReference type="PROSITE" id="PS50943">
    <property type="entry name" value="HTH_CROC1"/>
    <property type="match status" value="1"/>
</dbReference>
<proteinExistence type="predicted"/>
<evidence type="ECO:0000259" key="1">
    <source>
        <dbReference type="PROSITE" id="PS50943"/>
    </source>
</evidence>
<dbReference type="Pfam" id="PF13443">
    <property type="entry name" value="HTH_26"/>
    <property type="match status" value="1"/>
</dbReference>
<reference evidence="2" key="1">
    <citation type="journal article" date="2021" name="PeerJ">
        <title>Extensive microbial diversity within the chicken gut microbiome revealed by metagenomics and culture.</title>
        <authorList>
            <person name="Gilroy R."/>
            <person name="Ravi A."/>
            <person name="Getino M."/>
            <person name="Pursley I."/>
            <person name="Horton D.L."/>
            <person name="Alikhan N.F."/>
            <person name="Baker D."/>
            <person name="Gharbi K."/>
            <person name="Hall N."/>
            <person name="Watson M."/>
            <person name="Adriaenssens E.M."/>
            <person name="Foster-Nyarko E."/>
            <person name="Jarju S."/>
            <person name="Secka A."/>
            <person name="Antonio M."/>
            <person name="Oren A."/>
            <person name="Chaudhuri R.R."/>
            <person name="La Ragione R."/>
            <person name="Hildebrand F."/>
            <person name="Pallen M.J."/>
        </authorList>
    </citation>
    <scope>NUCLEOTIDE SEQUENCE</scope>
    <source>
        <strain evidence="2">CHK187-5294</strain>
    </source>
</reference>
<gene>
    <name evidence="2" type="ORF">H9727_06085</name>
</gene>
<reference evidence="2" key="2">
    <citation type="submission" date="2021-04" db="EMBL/GenBank/DDBJ databases">
        <authorList>
            <person name="Gilroy R."/>
        </authorList>
    </citation>
    <scope>NUCLEOTIDE SEQUENCE</scope>
    <source>
        <strain evidence="2">CHK187-5294</strain>
    </source>
</reference>
<protein>
    <submittedName>
        <fullName evidence="2">Helix-turn-helix transcriptional regulator</fullName>
    </submittedName>
</protein>
<feature type="domain" description="HTH cro/C1-type" evidence="1">
    <location>
        <begin position="20"/>
        <end position="62"/>
    </location>
</feature>
<accession>A0A9D2CZR8</accession>